<dbReference type="Proteomes" id="UP001232750">
    <property type="component" value="Unassembled WGS sequence"/>
</dbReference>
<organism evidence="1 2">
    <name type="scientific">Gordonibacter faecis</name>
    <dbReference type="NCBI Taxonomy" id="3047475"/>
    <lineage>
        <taxon>Bacteria</taxon>
        <taxon>Bacillati</taxon>
        <taxon>Actinomycetota</taxon>
        <taxon>Coriobacteriia</taxon>
        <taxon>Eggerthellales</taxon>
        <taxon>Eggerthellaceae</taxon>
        <taxon>Gordonibacter</taxon>
    </lineage>
</organism>
<dbReference type="InterPro" id="IPR058154">
    <property type="entry name" value="Bxb1_TTP-like"/>
</dbReference>
<dbReference type="EMBL" id="JASJEU010000024">
    <property type="protein sequence ID" value="MDJ1651626.1"/>
    <property type="molecule type" value="Genomic_DNA"/>
</dbReference>
<protein>
    <recommendedName>
        <fullName evidence="3">Phage tail protein</fullName>
    </recommendedName>
</protein>
<gene>
    <name evidence="1" type="ORF">QNJ86_12500</name>
</gene>
<evidence type="ECO:0000313" key="2">
    <source>
        <dbReference type="Proteomes" id="UP001232750"/>
    </source>
</evidence>
<dbReference type="Pfam" id="PF25681">
    <property type="entry name" value="Phage_TTP_17"/>
    <property type="match status" value="1"/>
</dbReference>
<sequence length="191" mass="20382">MTQNAANVFTAKPKVGGAVWSGALTIAPPTDAVTALPDGINSLGYMHEDGITESVETDNESIAAMGGDKVHVVRTTHDVTFKFHPIETNRYVLAEQYGDENVTVGNDGNIAVKYNANEAPARLYVLELLLDATHVMRVVIPNGKVTEVGEVKYGSSDPIGAELTITALPDKDGNKAYKYFSEIKPTSGSEA</sequence>
<keyword evidence="2" id="KW-1185">Reference proteome</keyword>
<accession>A0ABT7DQ07</accession>
<evidence type="ECO:0008006" key="3">
    <source>
        <dbReference type="Google" id="ProtNLM"/>
    </source>
</evidence>
<dbReference type="RefSeq" id="WP_283832974.1">
    <property type="nucleotide sequence ID" value="NZ_JASJEU010000024.1"/>
</dbReference>
<proteinExistence type="predicted"/>
<comment type="caution">
    <text evidence="1">The sequence shown here is derived from an EMBL/GenBank/DDBJ whole genome shotgun (WGS) entry which is preliminary data.</text>
</comment>
<name>A0ABT7DQ07_9ACTN</name>
<evidence type="ECO:0000313" key="1">
    <source>
        <dbReference type="EMBL" id="MDJ1651626.1"/>
    </source>
</evidence>
<reference evidence="1 2" key="1">
    <citation type="submission" date="2023-05" db="EMBL/GenBank/DDBJ databases">
        <title>Gordonibacter KGMB12511T sp. nov., isolated from faeces of healthy Korean.</title>
        <authorList>
            <person name="Kim H.S."/>
            <person name="Kim J.-S."/>
            <person name="Suh M.K."/>
            <person name="Eom M.K."/>
            <person name="Do H.E."/>
            <person name="Lee J.-S."/>
        </authorList>
    </citation>
    <scope>NUCLEOTIDE SEQUENCE [LARGE SCALE GENOMIC DNA]</scope>
    <source>
        <strain evidence="1 2">KGMB12511</strain>
    </source>
</reference>